<dbReference type="GO" id="GO:0030894">
    <property type="term" value="C:replisome"/>
    <property type="evidence" value="ECO:0007669"/>
    <property type="project" value="TreeGrafter"/>
</dbReference>
<organism evidence="15 16">
    <name type="scientific">Cryomorpha ignava</name>
    <dbReference type="NCBI Taxonomy" id="101383"/>
    <lineage>
        <taxon>Bacteria</taxon>
        <taxon>Pseudomonadati</taxon>
        <taxon>Bacteroidota</taxon>
        <taxon>Flavobacteriia</taxon>
        <taxon>Flavobacteriales</taxon>
        <taxon>Cryomorphaceae</taxon>
        <taxon>Cryomorpha</taxon>
    </lineage>
</organism>
<dbReference type="Gene3D" id="3.40.50.300">
    <property type="entry name" value="P-loop containing nucleotide triphosphate hydrolases"/>
    <property type="match status" value="2"/>
</dbReference>
<accession>A0A7K3WUZ3</accession>
<keyword evidence="2" id="KW-0479">Metal-binding</keyword>
<keyword evidence="3" id="KW-0547">Nucleotide-binding</keyword>
<dbReference type="GO" id="GO:0003677">
    <property type="term" value="F:DNA binding"/>
    <property type="evidence" value="ECO:0007669"/>
    <property type="project" value="UniProtKB-KW"/>
</dbReference>
<keyword evidence="7" id="KW-0238">DNA-binding</keyword>
<evidence type="ECO:0000313" key="15">
    <source>
        <dbReference type="EMBL" id="NEN25348.1"/>
    </source>
</evidence>
<dbReference type="GO" id="GO:0006310">
    <property type="term" value="P:DNA recombination"/>
    <property type="evidence" value="ECO:0007669"/>
    <property type="project" value="InterPro"/>
</dbReference>
<dbReference type="Gene3D" id="1.10.10.10">
    <property type="entry name" value="Winged helix-like DNA-binding domain superfamily/Winged helix DNA-binding domain"/>
    <property type="match status" value="1"/>
</dbReference>
<dbReference type="GO" id="GO:0043138">
    <property type="term" value="F:3'-5' DNA helicase activity"/>
    <property type="evidence" value="ECO:0007669"/>
    <property type="project" value="UniProtKB-EC"/>
</dbReference>
<evidence type="ECO:0000256" key="9">
    <source>
        <dbReference type="ARBA" id="ARBA00034617"/>
    </source>
</evidence>
<dbReference type="GO" id="GO:0043590">
    <property type="term" value="C:bacterial nucleoid"/>
    <property type="evidence" value="ECO:0007669"/>
    <property type="project" value="TreeGrafter"/>
</dbReference>
<dbReference type="PANTHER" id="PTHR13710:SF105">
    <property type="entry name" value="ATP-DEPENDENT DNA HELICASE Q1"/>
    <property type="match status" value="1"/>
</dbReference>
<dbReference type="GO" id="GO:0009378">
    <property type="term" value="F:four-way junction helicase activity"/>
    <property type="evidence" value="ECO:0007669"/>
    <property type="project" value="TreeGrafter"/>
</dbReference>
<keyword evidence="16" id="KW-1185">Reference proteome</keyword>
<dbReference type="GO" id="GO:0005737">
    <property type="term" value="C:cytoplasm"/>
    <property type="evidence" value="ECO:0007669"/>
    <property type="project" value="TreeGrafter"/>
</dbReference>
<dbReference type="PANTHER" id="PTHR13710">
    <property type="entry name" value="DNA HELICASE RECQ FAMILY MEMBER"/>
    <property type="match status" value="1"/>
</dbReference>
<evidence type="ECO:0000256" key="6">
    <source>
        <dbReference type="ARBA" id="ARBA00022840"/>
    </source>
</evidence>
<reference evidence="15 16" key="1">
    <citation type="submission" date="2020-02" db="EMBL/GenBank/DDBJ databases">
        <title>Out from the shadows clarifying the taxonomy of the family Cryomorphaceae and related taxa by utilizing the GTDB taxonomic framework.</title>
        <authorList>
            <person name="Bowman J.P."/>
        </authorList>
    </citation>
    <scope>NUCLEOTIDE SEQUENCE [LARGE SCALE GENOMIC DNA]</scope>
    <source>
        <strain evidence="15 16">QSSC 1-22</strain>
    </source>
</reference>
<dbReference type="InterPro" id="IPR004589">
    <property type="entry name" value="DNA_helicase_ATP-dep_RecQ"/>
</dbReference>
<dbReference type="SUPFAM" id="SSF52540">
    <property type="entry name" value="P-loop containing nucleoside triphosphate hydrolases"/>
    <property type="match status" value="1"/>
</dbReference>
<dbReference type="Pfam" id="PF00270">
    <property type="entry name" value="DEAD"/>
    <property type="match status" value="1"/>
</dbReference>
<evidence type="ECO:0000256" key="10">
    <source>
        <dbReference type="ARBA" id="ARBA00034808"/>
    </source>
</evidence>
<keyword evidence="5 15" id="KW-0347">Helicase</keyword>
<comment type="similarity">
    <text evidence="1">Belongs to the helicase family. RecQ subfamily.</text>
</comment>
<dbReference type="Pfam" id="PF16124">
    <property type="entry name" value="RecQ_Zn_bind"/>
    <property type="match status" value="1"/>
</dbReference>
<dbReference type="CDD" id="cd17920">
    <property type="entry name" value="DEXHc_RecQ"/>
    <property type="match status" value="1"/>
</dbReference>
<dbReference type="InterPro" id="IPR036388">
    <property type="entry name" value="WH-like_DNA-bd_sf"/>
</dbReference>
<evidence type="ECO:0000256" key="4">
    <source>
        <dbReference type="ARBA" id="ARBA00022801"/>
    </source>
</evidence>
<evidence type="ECO:0000256" key="1">
    <source>
        <dbReference type="ARBA" id="ARBA00005446"/>
    </source>
</evidence>
<dbReference type="InterPro" id="IPR014001">
    <property type="entry name" value="Helicase_ATP-bd"/>
</dbReference>
<evidence type="ECO:0000256" key="11">
    <source>
        <dbReference type="ARBA" id="ARBA00044535"/>
    </source>
</evidence>
<comment type="catalytic activity">
    <reaction evidence="9">
        <text>Couples ATP hydrolysis with the unwinding of duplex DNA by translocating in the 3'-5' direction.</text>
        <dbReference type="EC" id="5.6.2.4"/>
    </reaction>
</comment>
<evidence type="ECO:0000313" key="16">
    <source>
        <dbReference type="Proteomes" id="UP000486602"/>
    </source>
</evidence>
<dbReference type="InterPro" id="IPR027417">
    <property type="entry name" value="P-loop_NTPase"/>
</dbReference>
<dbReference type="FunFam" id="3.40.50.300:FF:001389">
    <property type="entry name" value="ATP-dependent DNA helicase RecQ"/>
    <property type="match status" value="1"/>
</dbReference>
<evidence type="ECO:0000256" key="2">
    <source>
        <dbReference type="ARBA" id="ARBA00022723"/>
    </source>
</evidence>
<dbReference type="SMART" id="SM00490">
    <property type="entry name" value="HELICc"/>
    <property type="match status" value="1"/>
</dbReference>
<keyword evidence="8" id="KW-0413">Isomerase</keyword>
<protein>
    <recommendedName>
        <fullName evidence="11">ATP-dependent DNA helicase RecQ</fullName>
        <ecNumber evidence="10">5.6.2.4</ecNumber>
    </recommendedName>
    <alternativeName>
        <fullName evidence="12">DNA 3'-5' helicase RecQ</fullName>
    </alternativeName>
</protein>
<dbReference type="Proteomes" id="UP000486602">
    <property type="component" value="Unassembled WGS sequence"/>
</dbReference>
<feature type="domain" description="Helicase C-terminal" evidence="14">
    <location>
        <begin position="218"/>
        <end position="365"/>
    </location>
</feature>
<dbReference type="InterPro" id="IPR001650">
    <property type="entry name" value="Helicase_C-like"/>
</dbReference>
<name>A0A7K3WUZ3_9FLAO</name>
<dbReference type="SMART" id="SM00487">
    <property type="entry name" value="DEXDc"/>
    <property type="match status" value="1"/>
</dbReference>
<feature type="domain" description="Helicase ATP-binding" evidence="13">
    <location>
        <begin position="26"/>
        <end position="194"/>
    </location>
</feature>
<evidence type="ECO:0000256" key="3">
    <source>
        <dbReference type="ARBA" id="ARBA00022741"/>
    </source>
</evidence>
<dbReference type="GO" id="GO:0005524">
    <property type="term" value="F:ATP binding"/>
    <property type="evidence" value="ECO:0007669"/>
    <property type="project" value="UniProtKB-KW"/>
</dbReference>
<evidence type="ECO:0000256" key="8">
    <source>
        <dbReference type="ARBA" id="ARBA00023235"/>
    </source>
</evidence>
<evidence type="ECO:0000256" key="12">
    <source>
        <dbReference type="ARBA" id="ARBA00044550"/>
    </source>
</evidence>
<evidence type="ECO:0000259" key="13">
    <source>
        <dbReference type="PROSITE" id="PS51192"/>
    </source>
</evidence>
<keyword evidence="4" id="KW-0378">Hydrolase</keyword>
<evidence type="ECO:0000256" key="5">
    <source>
        <dbReference type="ARBA" id="ARBA00022806"/>
    </source>
</evidence>
<dbReference type="EC" id="5.6.2.4" evidence="10"/>
<proteinExistence type="inferred from homology"/>
<dbReference type="AlphaFoldDB" id="A0A7K3WUZ3"/>
<dbReference type="PROSITE" id="PS51194">
    <property type="entry name" value="HELICASE_CTER"/>
    <property type="match status" value="1"/>
</dbReference>
<dbReference type="GO" id="GO:0016787">
    <property type="term" value="F:hydrolase activity"/>
    <property type="evidence" value="ECO:0007669"/>
    <property type="project" value="UniProtKB-KW"/>
</dbReference>
<dbReference type="RefSeq" id="WP_163286803.1">
    <property type="nucleotide sequence ID" value="NZ_JAAGVY010000049.1"/>
</dbReference>
<dbReference type="GO" id="GO:0046872">
    <property type="term" value="F:metal ion binding"/>
    <property type="evidence" value="ECO:0007669"/>
    <property type="project" value="UniProtKB-KW"/>
</dbReference>
<dbReference type="PROSITE" id="PS51192">
    <property type="entry name" value="HELICASE_ATP_BIND_1"/>
    <property type="match status" value="1"/>
</dbReference>
<dbReference type="Pfam" id="PF00271">
    <property type="entry name" value="Helicase_C"/>
    <property type="match status" value="1"/>
</dbReference>
<dbReference type="GO" id="GO:0006281">
    <property type="term" value="P:DNA repair"/>
    <property type="evidence" value="ECO:0007669"/>
    <property type="project" value="TreeGrafter"/>
</dbReference>
<evidence type="ECO:0000256" key="7">
    <source>
        <dbReference type="ARBA" id="ARBA00023125"/>
    </source>
</evidence>
<keyword evidence="6" id="KW-0067">ATP-binding</keyword>
<sequence>MDNQLTDILKKYWGHQSFRPLQEEIVQSVLSGCDTMALLPTGGGKSICFQVPAMAIEGVCIVVSPLIALMNDQVHNLRLRGISAIAINSALSSREIDVALDNAVYGSLKFIYLSPERLKTDIVKARLQKMKVSLIAVDEAHCISEWGHDFRPAYREISELRKLLPKIPVIALTATATQEVVEDIVRELELGDPAIFRKSFIRPNLIYVVQKEQNRLSRICNIVKKVGGSGIVYVPTRRETVRMAHLLRSNGIGAMPYHGGMDYKERSEAQDLWIKNKSQVVVATNAFGMGIDKPDVRFVVHIHLPQTIEAYFQEAGRAGRDGKQSYAIYLMEESDITYLRDRVMGMIPDEKTIIQTFRALVNHLQLALGSKLEEPLPFDVSEFSKKYKFNPTAVVNSLKMLEYNGYLTLSDAIHSPSKIQFMLKSKELYSFEVTQPRFEKLIHLLLRSYEGLFEQPVRINENNIGTRLKIAANSVKDLLNQLHQMRVLQYQEQTDFPFISFPTERLRPESIVLDREFMESQKRRYLTKMNASIAYAQNSIICRSIQLVSYFGDNSEIPCGKCDVCLSIQKQEVKESLFYDIKEKIENQLTREPVQLYKLAVFSTFKEKDVLKVIQWMADNNEIFVNTENDASQVVGFL</sequence>
<evidence type="ECO:0000259" key="14">
    <source>
        <dbReference type="PROSITE" id="PS51194"/>
    </source>
</evidence>
<dbReference type="EMBL" id="JAAGVY010000049">
    <property type="protein sequence ID" value="NEN25348.1"/>
    <property type="molecule type" value="Genomic_DNA"/>
</dbReference>
<dbReference type="InterPro" id="IPR032284">
    <property type="entry name" value="RecQ_Zn-bd"/>
</dbReference>
<dbReference type="InterPro" id="IPR011545">
    <property type="entry name" value="DEAD/DEAH_box_helicase_dom"/>
</dbReference>
<dbReference type="NCBIfam" id="TIGR00614">
    <property type="entry name" value="recQ_fam"/>
    <property type="match status" value="1"/>
</dbReference>
<gene>
    <name evidence="15" type="ORF">G3O08_17770</name>
</gene>
<comment type="caution">
    <text evidence="15">The sequence shown here is derived from an EMBL/GenBank/DDBJ whole genome shotgun (WGS) entry which is preliminary data.</text>
</comment>